<proteinExistence type="inferred from homology"/>
<comment type="similarity">
    <text evidence="2">Belongs to the NADH dehydrogenase family.</text>
</comment>
<dbReference type="EMBL" id="CP024955">
    <property type="protein sequence ID" value="ATY85220.1"/>
    <property type="molecule type" value="Genomic_DNA"/>
</dbReference>
<dbReference type="InterPro" id="IPR036188">
    <property type="entry name" value="FAD/NAD-bd_sf"/>
</dbReference>
<organism evidence="7 8">
    <name type="scientific">Kyrpidia spormannii</name>
    <dbReference type="NCBI Taxonomy" id="2055160"/>
    <lineage>
        <taxon>Bacteria</taxon>
        <taxon>Bacillati</taxon>
        <taxon>Bacillota</taxon>
        <taxon>Bacilli</taxon>
        <taxon>Bacillales</taxon>
        <taxon>Alicyclobacillaceae</taxon>
        <taxon>Kyrpidia</taxon>
    </lineage>
</organism>
<dbReference type="GO" id="GO:0003955">
    <property type="term" value="F:NAD(P)H dehydrogenase (quinone) activity"/>
    <property type="evidence" value="ECO:0007669"/>
    <property type="project" value="TreeGrafter"/>
</dbReference>
<dbReference type="GO" id="GO:0019646">
    <property type="term" value="P:aerobic electron transport chain"/>
    <property type="evidence" value="ECO:0007669"/>
    <property type="project" value="TreeGrafter"/>
</dbReference>
<dbReference type="RefSeq" id="WP_100668010.1">
    <property type="nucleotide sequence ID" value="NZ_CP024955.1"/>
</dbReference>
<evidence type="ECO:0000256" key="4">
    <source>
        <dbReference type="ARBA" id="ARBA00022827"/>
    </source>
</evidence>
<evidence type="ECO:0000313" key="8">
    <source>
        <dbReference type="Proteomes" id="UP000231932"/>
    </source>
</evidence>
<protein>
    <recommendedName>
        <fullName evidence="6">FAD/NAD(P)-binding domain-containing protein</fullName>
    </recommendedName>
</protein>
<keyword evidence="8" id="KW-1185">Reference proteome</keyword>
<dbReference type="AlphaFoldDB" id="A0A2K8N9D0"/>
<dbReference type="KEGG" id="kyr:CVV65_10025"/>
<evidence type="ECO:0000313" key="7">
    <source>
        <dbReference type="EMBL" id="ATY85220.1"/>
    </source>
</evidence>
<reference evidence="8" key="1">
    <citation type="submission" date="2017-11" db="EMBL/GenBank/DDBJ databases">
        <title>Complete Genome Sequence of Kyrpidia sp. Strain EA-1, a thermophilic, hydrogen-oxidizing Bacterium, isolated from the Azores.</title>
        <authorList>
            <person name="Reiner J.E."/>
            <person name="Lapp C.J."/>
            <person name="Bunk B."/>
            <person name="Gescher J."/>
        </authorList>
    </citation>
    <scope>NUCLEOTIDE SEQUENCE [LARGE SCALE GENOMIC DNA]</scope>
    <source>
        <strain evidence="8">EA-1</strain>
    </source>
</reference>
<dbReference type="PANTHER" id="PTHR42913">
    <property type="entry name" value="APOPTOSIS-INDUCING FACTOR 1"/>
    <property type="match status" value="1"/>
</dbReference>
<evidence type="ECO:0000256" key="3">
    <source>
        <dbReference type="ARBA" id="ARBA00022630"/>
    </source>
</evidence>
<dbReference type="SUPFAM" id="SSF51905">
    <property type="entry name" value="FAD/NAD(P)-binding domain"/>
    <property type="match status" value="1"/>
</dbReference>
<gene>
    <name evidence="7" type="ORF">CVV65_10025</name>
</gene>
<evidence type="ECO:0000256" key="1">
    <source>
        <dbReference type="ARBA" id="ARBA00001974"/>
    </source>
</evidence>
<dbReference type="PANTHER" id="PTHR42913:SF3">
    <property type="entry name" value="64 KDA MITOCHONDRIAL NADH DEHYDROGENASE (EUROFUNG)"/>
    <property type="match status" value="1"/>
</dbReference>
<accession>A0A2K8N9D0</accession>
<evidence type="ECO:0000256" key="5">
    <source>
        <dbReference type="ARBA" id="ARBA00023002"/>
    </source>
</evidence>
<dbReference type="Gene3D" id="3.50.50.100">
    <property type="match status" value="1"/>
</dbReference>
<dbReference type="PRINTS" id="PR00368">
    <property type="entry name" value="FADPNR"/>
</dbReference>
<dbReference type="Pfam" id="PF07992">
    <property type="entry name" value="Pyr_redox_2"/>
    <property type="match status" value="1"/>
</dbReference>
<comment type="cofactor">
    <cofactor evidence="1">
        <name>FAD</name>
        <dbReference type="ChEBI" id="CHEBI:57692"/>
    </cofactor>
</comment>
<dbReference type="OrthoDB" id="9781621at2"/>
<dbReference type="Proteomes" id="UP000231932">
    <property type="component" value="Chromosome"/>
</dbReference>
<keyword evidence="3" id="KW-0285">Flavoprotein</keyword>
<name>A0A2K8N9D0_9BACL</name>
<feature type="domain" description="FAD/NAD(P)-binding" evidence="6">
    <location>
        <begin position="4"/>
        <end position="311"/>
    </location>
</feature>
<sequence>MEKQILILGAGYGGVKTACGLQRQDIPFALVNDQPYHQFTTLMHEVAGGRDHPDDYRIALQDLIDPRVGKIRIGTVSAIDWKGRRVQVDGAPLEYDVLVVALGSETEFFGIPGLQKYSVQLWGFDSALDIRRRMVELVKKATAEHPVNVIVGGGGLTGVELTGELADWIPHLSRQYGVHPEHIHLILIEAMETIVPMLDVELQRRARQVLEQKGVQVRTGTKVAEVKEGQVLFDDHPPLSYSLFIWTGGVRGNRLLGESGFPVDRKGRVPVDPVFHPKGMSDVFVIGDCAAFPGPDGRPLPPTAQLATQMGDHLAQNIGLLLKGRPLNAFHPHLRGTLASLGRGQGIGEVGNWKLAGGTARFLKEANKARYLWSIGGWKTFSRKRGQIRWA</sequence>
<dbReference type="InterPro" id="IPR023753">
    <property type="entry name" value="FAD/NAD-binding_dom"/>
</dbReference>
<keyword evidence="5" id="KW-0560">Oxidoreductase</keyword>
<keyword evidence="4" id="KW-0274">FAD</keyword>
<evidence type="ECO:0000256" key="2">
    <source>
        <dbReference type="ARBA" id="ARBA00005272"/>
    </source>
</evidence>
<evidence type="ECO:0000259" key="6">
    <source>
        <dbReference type="Pfam" id="PF07992"/>
    </source>
</evidence>
<dbReference type="InterPro" id="IPR051169">
    <property type="entry name" value="NADH-Q_oxidoreductase"/>
</dbReference>